<dbReference type="Pfam" id="PF18914">
    <property type="entry name" value="DUF5666"/>
    <property type="match status" value="1"/>
</dbReference>
<gene>
    <name evidence="3" type="ORF">GCM10023318_32220</name>
</gene>
<evidence type="ECO:0000259" key="2">
    <source>
        <dbReference type="Pfam" id="PF18914"/>
    </source>
</evidence>
<evidence type="ECO:0000313" key="3">
    <source>
        <dbReference type="EMBL" id="GAA5055729.1"/>
    </source>
</evidence>
<sequence>MAMTPKTPWSHRPQDPAASAPAPTAPVPSEQPTTRPLPRAAAAHAATSHSPPRQERRLTGTTAGIIIGLGLLVLVCSTAFNRHESPPLPSETPSTANARPEDGAHTNRTSTGGLFGRLRITVGRIVATDGATLSVDPIAGEVSIVHTNSATHVMSSGGERVPDLRIGDTVLVKGVRAEDGSFTAQLILGGSLDTLLR</sequence>
<accession>A0ABP9KGC8</accession>
<dbReference type="Proteomes" id="UP001500603">
    <property type="component" value="Unassembled WGS sequence"/>
</dbReference>
<feature type="domain" description="DUF5666" evidence="2">
    <location>
        <begin position="123"/>
        <end position="187"/>
    </location>
</feature>
<name>A0ABP9KGC8_9NOCA</name>
<dbReference type="EMBL" id="BAABJM010000002">
    <property type="protein sequence ID" value="GAA5055729.1"/>
    <property type="molecule type" value="Genomic_DNA"/>
</dbReference>
<protein>
    <recommendedName>
        <fullName evidence="2">DUF5666 domain-containing protein</fullName>
    </recommendedName>
</protein>
<dbReference type="InterPro" id="IPR043724">
    <property type="entry name" value="DUF5666"/>
</dbReference>
<feature type="compositionally biased region" description="Low complexity" evidence="1">
    <location>
        <begin position="32"/>
        <end position="51"/>
    </location>
</feature>
<keyword evidence="4" id="KW-1185">Reference proteome</keyword>
<comment type="caution">
    <text evidence="3">The sequence shown here is derived from an EMBL/GenBank/DDBJ whole genome shotgun (WGS) entry which is preliminary data.</text>
</comment>
<proteinExistence type="predicted"/>
<organism evidence="3 4">
    <name type="scientific">Nocardia callitridis</name>
    <dbReference type="NCBI Taxonomy" id="648753"/>
    <lineage>
        <taxon>Bacteria</taxon>
        <taxon>Bacillati</taxon>
        <taxon>Actinomycetota</taxon>
        <taxon>Actinomycetes</taxon>
        <taxon>Mycobacteriales</taxon>
        <taxon>Nocardiaceae</taxon>
        <taxon>Nocardia</taxon>
    </lineage>
</organism>
<reference evidence="4" key="1">
    <citation type="journal article" date="2019" name="Int. J. Syst. Evol. Microbiol.">
        <title>The Global Catalogue of Microorganisms (GCM) 10K type strain sequencing project: providing services to taxonomists for standard genome sequencing and annotation.</title>
        <authorList>
            <consortium name="The Broad Institute Genomics Platform"/>
            <consortium name="The Broad Institute Genome Sequencing Center for Infectious Disease"/>
            <person name="Wu L."/>
            <person name="Ma J."/>
        </authorList>
    </citation>
    <scope>NUCLEOTIDE SEQUENCE [LARGE SCALE GENOMIC DNA]</scope>
    <source>
        <strain evidence="4">JCM 18298</strain>
    </source>
</reference>
<evidence type="ECO:0000256" key="1">
    <source>
        <dbReference type="SAM" id="MobiDB-lite"/>
    </source>
</evidence>
<evidence type="ECO:0000313" key="4">
    <source>
        <dbReference type="Proteomes" id="UP001500603"/>
    </source>
</evidence>
<feature type="region of interest" description="Disordered" evidence="1">
    <location>
        <begin position="1"/>
        <end position="59"/>
    </location>
</feature>
<feature type="region of interest" description="Disordered" evidence="1">
    <location>
        <begin position="84"/>
        <end position="111"/>
    </location>
</feature>